<organism evidence="3 4">
    <name type="scientific">Achromobacter veterisilvae</name>
    <dbReference type="NCBI Taxonomy" id="2069367"/>
    <lineage>
        <taxon>Bacteria</taxon>
        <taxon>Pseudomonadati</taxon>
        <taxon>Pseudomonadota</taxon>
        <taxon>Betaproteobacteria</taxon>
        <taxon>Burkholderiales</taxon>
        <taxon>Alcaligenaceae</taxon>
        <taxon>Achromobacter</taxon>
    </lineage>
</organism>
<sequence length="341" mass="37562">MKAKLLGGMILACVAAGAQADGGSITLASWGGSFQKAQREAWFTPAEKALGLTIREDTTSGLADVRTQVASGKPAWDIVQQGNQSCPLMEKEGLLEKLDPAIVDTTGIPDNMKSDYWVADVVYGVVISWNKEALKGAPPQNWKDFWNTREFPGMRSLRRSPLYNIEAALLADGVAPSDIYPPDVDRAFRKLAELKPSVGAWWGSGAESVQLMQHGEVDMSGIWNGRIQDLITEDPRMDFSWNQQIVLYDCLAIPKGAKNKEAAMKVLAYLVKPETQARLSTLINYAPANEKAYETGIISPELAARLPNSPENRAGAVVLDTQWWAQNYDAMSKRFDLMLQR</sequence>
<dbReference type="Pfam" id="PF13416">
    <property type="entry name" value="SBP_bac_8"/>
    <property type="match status" value="1"/>
</dbReference>
<evidence type="ECO:0000313" key="3">
    <source>
        <dbReference type="EMBL" id="SSW64196.1"/>
    </source>
</evidence>
<dbReference type="AlphaFoldDB" id="A0A446C8N3"/>
<dbReference type="CDD" id="cd13589">
    <property type="entry name" value="PBP2_polyamine_RpCGA009"/>
    <property type="match status" value="1"/>
</dbReference>
<dbReference type="OrthoDB" id="8874923at2"/>
<dbReference type="EMBL" id="UFQC01000004">
    <property type="protein sequence ID" value="SSW64196.1"/>
    <property type="molecule type" value="Genomic_DNA"/>
</dbReference>
<feature type="chain" id="PRO_5019207779" evidence="2">
    <location>
        <begin position="21"/>
        <end position="341"/>
    </location>
</feature>
<dbReference type="PANTHER" id="PTHR30222">
    <property type="entry name" value="SPERMIDINE/PUTRESCINE-BINDING PERIPLASMIC PROTEIN"/>
    <property type="match status" value="1"/>
</dbReference>
<dbReference type="PANTHER" id="PTHR30222:SF2">
    <property type="entry name" value="ABC TRANSPORTER SUBSTRATE-BINDING PROTEIN"/>
    <property type="match status" value="1"/>
</dbReference>
<evidence type="ECO:0000256" key="1">
    <source>
        <dbReference type="ARBA" id="ARBA00022729"/>
    </source>
</evidence>
<evidence type="ECO:0000313" key="4">
    <source>
        <dbReference type="Proteomes" id="UP000289465"/>
    </source>
</evidence>
<accession>A0A446C8N3</accession>
<gene>
    <name evidence="3" type="primary">potD_1</name>
    <name evidence="3" type="ORF">AVE30378_00895</name>
</gene>
<dbReference type="SUPFAM" id="SSF53850">
    <property type="entry name" value="Periplasmic binding protein-like II"/>
    <property type="match status" value="1"/>
</dbReference>
<name>A0A446C8N3_9BURK</name>
<protein>
    <submittedName>
        <fullName evidence="3">Spermidine/putrescine-binding periplasmic protein</fullName>
    </submittedName>
</protein>
<dbReference type="Proteomes" id="UP000289465">
    <property type="component" value="Unassembled WGS sequence"/>
</dbReference>
<evidence type="ECO:0000256" key="2">
    <source>
        <dbReference type="SAM" id="SignalP"/>
    </source>
</evidence>
<dbReference type="RefSeq" id="WP_129239577.1">
    <property type="nucleotide sequence ID" value="NZ_UFQC01000004.1"/>
</dbReference>
<keyword evidence="1 2" id="KW-0732">Signal</keyword>
<dbReference type="Gene3D" id="3.40.190.10">
    <property type="entry name" value="Periplasmic binding protein-like II"/>
    <property type="match status" value="2"/>
</dbReference>
<dbReference type="InterPro" id="IPR006059">
    <property type="entry name" value="SBP"/>
</dbReference>
<proteinExistence type="predicted"/>
<reference evidence="3 4" key="1">
    <citation type="submission" date="2018-07" db="EMBL/GenBank/DDBJ databases">
        <authorList>
            <person name="Peeters C."/>
        </authorList>
    </citation>
    <scope>NUCLEOTIDE SEQUENCE [LARGE SCALE GENOMIC DNA]</scope>
    <source>
        <strain evidence="3 4">LMG 30378</strain>
    </source>
</reference>
<feature type="signal peptide" evidence="2">
    <location>
        <begin position="1"/>
        <end position="20"/>
    </location>
</feature>